<dbReference type="SUPFAM" id="SSF52964">
    <property type="entry name" value="TolB, N-terminal domain"/>
    <property type="match status" value="1"/>
</dbReference>
<dbReference type="NCBIfam" id="TIGR02800">
    <property type="entry name" value="propeller_TolB"/>
    <property type="match status" value="1"/>
</dbReference>
<keyword evidence="5" id="KW-0132">Cell division</keyword>
<comment type="function">
    <text evidence="5">Part of the Tol-Pal system, which plays a role in outer membrane invagination during cell division and is important for maintaining outer membrane integrity.</text>
</comment>
<dbReference type="InterPro" id="IPR014167">
    <property type="entry name" value="Tol-Pal_TolB"/>
</dbReference>
<evidence type="ECO:0000256" key="5">
    <source>
        <dbReference type="HAMAP-Rule" id="MF_00671"/>
    </source>
</evidence>
<keyword evidence="8" id="KW-1185">Reference proteome</keyword>
<dbReference type="InterPro" id="IPR007195">
    <property type="entry name" value="TolB_N"/>
</dbReference>
<reference evidence="8" key="1">
    <citation type="journal article" date="2019" name="Int. J. Syst. Evol. Microbiol.">
        <title>The Global Catalogue of Microorganisms (GCM) 10K type strain sequencing project: providing services to taxonomists for standard genome sequencing and annotation.</title>
        <authorList>
            <consortium name="The Broad Institute Genomics Platform"/>
            <consortium name="The Broad Institute Genome Sequencing Center for Infectious Disease"/>
            <person name="Wu L."/>
            <person name="Ma J."/>
        </authorList>
    </citation>
    <scope>NUCLEOTIDE SEQUENCE [LARGE SCALE GENOMIC DNA]</scope>
    <source>
        <strain evidence="8">JCM 17555</strain>
    </source>
</reference>
<dbReference type="HAMAP" id="MF_00671">
    <property type="entry name" value="TolB"/>
    <property type="match status" value="1"/>
</dbReference>
<evidence type="ECO:0000256" key="3">
    <source>
        <dbReference type="ARBA" id="ARBA00022729"/>
    </source>
</evidence>
<dbReference type="Pfam" id="PF04052">
    <property type="entry name" value="TolB_N"/>
    <property type="match status" value="1"/>
</dbReference>
<evidence type="ECO:0000259" key="6">
    <source>
        <dbReference type="Pfam" id="PF04052"/>
    </source>
</evidence>
<evidence type="ECO:0000313" key="8">
    <source>
        <dbReference type="Proteomes" id="UP001501337"/>
    </source>
</evidence>
<dbReference type="SUPFAM" id="SSF69304">
    <property type="entry name" value="Tricorn protease N-terminal domain"/>
    <property type="match status" value="1"/>
</dbReference>
<evidence type="ECO:0000256" key="1">
    <source>
        <dbReference type="ARBA" id="ARBA00004418"/>
    </source>
</evidence>
<organism evidence="7 8">
    <name type="scientific">Allohahella marinimesophila</name>
    <dbReference type="NCBI Taxonomy" id="1054972"/>
    <lineage>
        <taxon>Bacteria</taxon>
        <taxon>Pseudomonadati</taxon>
        <taxon>Pseudomonadota</taxon>
        <taxon>Gammaproteobacteria</taxon>
        <taxon>Oceanospirillales</taxon>
        <taxon>Hahellaceae</taxon>
        <taxon>Allohahella</taxon>
    </lineage>
</organism>
<evidence type="ECO:0000256" key="4">
    <source>
        <dbReference type="ARBA" id="ARBA00022764"/>
    </source>
</evidence>
<dbReference type="Gene3D" id="3.40.50.10070">
    <property type="entry name" value="TolB, N-terminal domain"/>
    <property type="match status" value="1"/>
</dbReference>
<dbReference type="Pfam" id="PF07676">
    <property type="entry name" value="PD40"/>
    <property type="match status" value="4"/>
</dbReference>
<proteinExistence type="inferred from homology"/>
<accession>A0ABP7NQ06</accession>
<dbReference type="PANTHER" id="PTHR36842:SF1">
    <property type="entry name" value="PROTEIN TOLB"/>
    <property type="match status" value="1"/>
</dbReference>
<dbReference type="EMBL" id="BAABBO010000001">
    <property type="protein sequence ID" value="GAA3951152.1"/>
    <property type="molecule type" value="Genomic_DNA"/>
</dbReference>
<name>A0ABP7NQ06_9GAMM</name>
<evidence type="ECO:0000256" key="2">
    <source>
        <dbReference type="ARBA" id="ARBA00009820"/>
    </source>
</evidence>
<comment type="caution">
    <text evidence="7">The sequence shown here is derived from an EMBL/GenBank/DDBJ whole genome shotgun (WGS) entry which is preliminary data.</text>
</comment>
<dbReference type="Gene3D" id="2.120.10.30">
    <property type="entry name" value="TolB, C-terminal domain"/>
    <property type="match status" value="1"/>
</dbReference>
<feature type="chain" id="PRO_5044916362" description="Tol-Pal system protein TolB" evidence="5">
    <location>
        <begin position="32"/>
        <end position="440"/>
    </location>
</feature>
<comment type="similarity">
    <text evidence="2 5">Belongs to the TolB family.</text>
</comment>
<keyword evidence="4 5" id="KW-0574">Periplasm</keyword>
<protein>
    <recommendedName>
        <fullName evidence="5">Tol-Pal system protein TolB</fullName>
    </recommendedName>
</protein>
<dbReference type="Proteomes" id="UP001501337">
    <property type="component" value="Unassembled WGS sequence"/>
</dbReference>
<keyword evidence="3 5" id="KW-0732">Signal</keyword>
<feature type="signal peptide" evidence="5">
    <location>
        <begin position="1"/>
        <end position="31"/>
    </location>
</feature>
<dbReference type="InterPro" id="IPR011659">
    <property type="entry name" value="WD40"/>
</dbReference>
<dbReference type="RefSeq" id="WP_344803487.1">
    <property type="nucleotide sequence ID" value="NZ_BAABBO010000001.1"/>
</dbReference>
<feature type="domain" description="TolB N-terminal" evidence="6">
    <location>
        <begin position="33"/>
        <end position="137"/>
    </location>
</feature>
<dbReference type="PANTHER" id="PTHR36842">
    <property type="entry name" value="PROTEIN TOLB HOMOLOG"/>
    <property type="match status" value="1"/>
</dbReference>
<comment type="subcellular location">
    <subcellularLocation>
        <location evidence="1 5">Periplasm</location>
    </subcellularLocation>
</comment>
<gene>
    <name evidence="5 7" type="primary">tolB</name>
    <name evidence="7" type="ORF">GCM10022278_07930</name>
</gene>
<comment type="subunit">
    <text evidence="5">The Tol-Pal system is composed of five core proteins: the inner membrane proteins TolA, TolQ and TolR, the periplasmic protein TolB and the outer membrane protein Pal. They form a network linking the inner and outer membranes and the peptidoglycan layer.</text>
</comment>
<sequence precursor="true">MLNKTMPIAAARFTVVATLLLSLLLSAAARADLVIEITQGVKGAVPIAIVPFANETAGSLPQDPSEIITEDLRRSGDFEPLGKQNFLSLPSKGEDIFFRDWSLLGQRYLVVGAISKGDGPDMLKLRYELHDVTSRKRILGRVVTGKEGALRDMAHSAADAIYEALTGTKGVFSTKIAYVVLEGTNKKPVYSLEIADADGQRSKVIYKSPSPVLSPAWSPDGKKLAYVSYETGRPAIFIQDINSGVRTKTASYKGINSAPAWSPDGRKLAMTLSKDGNPEIYTLDLGSGDLKRITNNWGIDTEANWSPDGKSLVFTSDRGGSPQIYKTDISGGGETRLTFDGRYNARPRYSMDGESLFFVHQREGVFNVARMDLETRELDVLSGTRMDESPSVAPNGNMVIYATKDNGRGMLAVVGVTTGARYVLPSREGDVREPAWSPFL</sequence>
<evidence type="ECO:0000313" key="7">
    <source>
        <dbReference type="EMBL" id="GAA3951152.1"/>
    </source>
</evidence>
<dbReference type="InterPro" id="IPR011042">
    <property type="entry name" value="6-blade_b-propeller_TolB-like"/>
</dbReference>
<keyword evidence="5" id="KW-0131">Cell cycle</keyword>